<sequence>MKITDVRCVEYTGSMPHPGPLWEQRLRRPADIYPDVAAIGPRQLPEREDGGLEVRSIFLHVDTDEQVTGTTAVLSADQAQCVMGTLRPLLIGADPLATEKLWDLGYRSMIHGRAGTGMLALSAVDCALWDVRGQYFGVPSHVLLGGPTRDDVPAYVSTLGDSLAVDDVARRTRELVEAGFRGIKWFPRWGPDHGHAGVGKVVELVATVREAAGPDVEIMLDAWSSWDIPFTVAVARETEALRLRWIEEPLPADDTAGYASLRRLLGGRVQIAGGEHEYTRWGIGRLLREDLLDLYQADPHWGGGISEMTRIGALVSAAGRPFIPHGQSLQCNAALTFAASPGLIPEMEYLRRLAPLYQHFLAHPIRPEGGRIAAPTASGLGMSLAADRILDARPLG</sequence>
<evidence type="ECO:0000256" key="3">
    <source>
        <dbReference type="ARBA" id="ARBA00022842"/>
    </source>
</evidence>
<evidence type="ECO:0000259" key="4">
    <source>
        <dbReference type="SMART" id="SM00922"/>
    </source>
</evidence>
<proteinExistence type="predicted"/>
<dbReference type="SFLD" id="SFLDS00001">
    <property type="entry name" value="Enolase"/>
    <property type="match status" value="1"/>
</dbReference>
<name>A0ABP8Q3K4_9ACTN</name>
<evidence type="ECO:0000313" key="5">
    <source>
        <dbReference type="EMBL" id="GAA4496397.1"/>
    </source>
</evidence>
<dbReference type="PANTHER" id="PTHR13794:SF58">
    <property type="entry name" value="MITOCHONDRIAL ENOLASE SUPERFAMILY MEMBER 1"/>
    <property type="match status" value="1"/>
</dbReference>
<dbReference type="InterPro" id="IPR046945">
    <property type="entry name" value="RHMD-like"/>
</dbReference>
<dbReference type="InterPro" id="IPR013341">
    <property type="entry name" value="Mandelate_racemase_N_dom"/>
</dbReference>
<dbReference type="SUPFAM" id="SSF51604">
    <property type="entry name" value="Enolase C-terminal domain-like"/>
    <property type="match status" value="1"/>
</dbReference>
<dbReference type="InterPro" id="IPR029065">
    <property type="entry name" value="Enolase_C-like"/>
</dbReference>
<dbReference type="InterPro" id="IPR036849">
    <property type="entry name" value="Enolase-like_C_sf"/>
</dbReference>
<dbReference type="Proteomes" id="UP001500503">
    <property type="component" value="Unassembled WGS sequence"/>
</dbReference>
<keyword evidence="2" id="KW-0479">Metal-binding</keyword>
<dbReference type="Gene3D" id="3.20.20.120">
    <property type="entry name" value="Enolase-like C-terminal domain"/>
    <property type="match status" value="1"/>
</dbReference>
<dbReference type="SMART" id="SM00922">
    <property type="entry name" value="MR_MLE"/>
    <property type="match status" value="1"/>
</dbReference>
<dbReference type="RefSeq" id="WP_345465438.1">
    <property type="nucleotide sequence ID" value="NZ_BAABHF010000022.1"/>
</dbReference>
<dbReference type="EMBL" id="BAABHF010000022">
    <property type="protein sequence ID" value="GAA4496397.1"/>
    <property type="molecule type" value="Genomic_DNA"/>
</dbReference>
<dbReference type="InterPro" id="IPR029017">
    <property type="entry name" value="Enolase-like_N"/>
</dbReference>
<dbReference type="Pfam" id="PF13378">
    <property type="entry name" value="MR_MLE_C"/>
    <property type="match status" value="1"/>
</dbReference>
<organism evidence="5 6">
    <name type="scientific">Actinoallomurus oryzae</name>
    <dbReference type="NCBI Taxonomy" id="502180"/>
    <lineage>
        <taxon>Bacteria</taxon>
        <taxon>Bacillati</taxon>
        <taxon>Actinomycetota</taxon>
        <taxon>Actinomycetes</taxon>
        <taxon>Streptosporangiales</taxon>
        <taxon>Thermomonosporaceae</taxon>
        <taxon>Actinoallomurus</taxon>
    </lineage>
</organism>
<keyword evidence="3" id="KW-0460">Magnesium</keyword>
<evidence type="ECO:0000256" key="1">
    <source>
        <dbReference type="ARBA" id="ARBA00001946"/>
    </source>
</evidence>
<keyword evidence="6" id="KW-1185">Reference proteome</keyword>
<dbReference type="SUPFAM" id="SSF54826">
    <property type="entry name" value="Enolase N-terminal domain-like"/>
    <property type="match status" value="1"/>
</dbReference>
<dbReference type="PANTHER" id="PTHR13794">
    <property type="entry name" value="ENOLASE SUPERFAMILY, MANDELATE RACEMASE"/>
    <property type="match status" value="1"/>
</dbReference>
<comment type="caution">
    <text evidence="5">The sequence shown here is derived from an EMBL/GenBank/DDBJ whole genome shotgun (WGS) entry which is preliminary data.</text>
</comment>
<protein>
    <submittedName>
        <fullName evidence="5">L-lyxonate dehydratase</fullName>
    </submittedName>
</protein>
<dbReference type="InterPro" id="IPR013342">
    <property type="entry name" value="Mandelate_racemase_C"/>
</dbReference>
<dbReference type="Pfam" id="PF02746">
    <property type="entry name" value="MR_MLE_N"/>
    <property type="match status" value="1"/>
</dbReference>
<accession>A0ABP8Q3K4</accession>
<reference evidence="6" key="1">
    <citation type="journal article" date="2019" name="Int. J. Syst. Evol. Microbiol.">
        <title>The Global Catalogue of Microorganisms (GCM) 10K type strain sequencing project: providing services to taxonomists for standard genome sequencing and annotation.</title>
        <authorList>
            <consortium name="The Broad Institute Genomics Platform"/>
            <consortium name="The Broad Institute Genome Sequencing Center for Infectious Disease"/>
            <person name="Wu L."/>
            <person name="Ma J."/>
        </authorList>
    </citation>
    <scope>NUCLEOTIDE SEQUENCE [LARGE SCALE GENOMIC DNA]</scope>
    <source>
        <strain evidence="6">JCM 17933</strain>
    </source>
</reference>
<dbReference type="SFLD" id="SFLDG00179">
    <property type="entry name" value="mandelate_racemase"/>
    <property type="match status" value="1"/>
</dbReference>
<gene>
    <name evidence="5" type="ORF">GCM10023191_038380</name>
</gene>
<dbReference type="Gene3D" id="3.30.390.10">
    <property type="entry name" value="Enolase-like, N-terminal domain"/>
    <property type="match status" value="1"/>
</dbReference>
<comment type="cofactor">
    <cofactor evidence="1">
        <name>Mg(2+)</name>
        <dbReference type="ChEBI" id="CHEBI:18420"/>
    </cofactor>
</comment>
<evidence type="ECO:0000256" key="2">
    <source>
        <dbReference type="ARBA" id="ARBA00022723"/>
    </source>
</evidence>
<evidence type="ECO:0000313" key="6">
    <source>
        <dbReference type="Proteomes" id="UP001500503"/>
    </source>
</evidence>
<feature type="domain" description="Mandelate racemase/muconate lactonizing enzyme C-terminal" evidence="4">
    <location>
        <begin position="165"/>
        <end position="268"/>
    </location>
</feature>